<dbReference type="InterPro" id="IPR036291">
    <property type="entry name" value="NAD(P)-bd_dom_sf"/>
</dbReference>
<dbReference type="PANTHER" id="PTHR43818:SF11">
    <property type="entry name" value="BCDNA.GH03377"/>
    <property type="match status" value="1"/>
</dbReference>
<dbReference type="SUPFAM" id="SSF55347">
    <property type="entry name" value="Glyceraldehyde-3-phosphate dehydrogenase-like, C-terminal domain"/>
    <property type="match status" value="1"/>
</dbReference>
<protein>
    <recommendedName>
        <fullName evidence="2">Gfo/Idh/MocA-like oxidoreductase N-terminal domain-containing protein</fullName>
    </recommendedName>
</protein>
<evidence type="ECO:0000256" key="1">
    <source>
        <dbReference type="ARBA" id="ARBA00023002"/>
    </source>
</evidence>
<organism evidence="3 4">
    <name type="scientific">Microbacterium aoyamense</name>
    <dbReference type="NCBI Taxonomy" id="344166"/>
    <lineage>
        <taxon>Bacteria</taxon>
        <taxon>Bacillati</taxon>
        <taxon>Actinomycetota</taxon>
        <taxon>Actinomycetes</taxon>
        <taxon>Micrococcales</taxon>
        <taxon>Microbacteriaceae</taxon>
        <taxon>Microbacterium</taxon>
    </lineage>
</organism>
<dbReference type="InterPro" id="IPR000683">
    <property type="entry name" value="Gfo/Idh/MocA-like_OxRdtase_N"/>
</dbReference>
<evidence type="ECO:0000313" key="3">
    <source>
        <dbReference type="EMBL" id="GAA1935722.1"/>
    </source>
</evidence>
<gene>
    <name evidence="3" type="ORF">GCM10009775_29500</name>
</gene>
<dbReference type="Proteomes" id="UP001501343">
    <property type="component" value="Unassembled WGS sequence"/>
</dbReference>
<dbReference type="Gene3D" id="3.40.50.720">
    <property type="entry name" value="NAD(P)-binding Rossmann-like Domain"/>
    <property type="match status" value="1"/>
</dbReference>
<evidence type="ECO:0000259" key="2">
    <source>
        <dbReference type="Pfam" id="PF01408"/>
    </source>
</evidence>
<dbReference type="PANTHER" id="PTHR43818">
    <property type="entry name" value="BCDNA.GH03377"/>
    <property type="match status" value="1"/>
</dbReference>
<dbReference type="Pfam" id="PF01408">
    <property type="entry name" value="GFO_IDH_MocA"/>
    <property type="match status" value="1"/>
</dbReference>
<keyword evidence="4" id="KW-1185">Reference proteome</keyword>
<dbReference type="Gene3D" id="3.30.360.10">
    <property type="entry name" value="Dihydrodipicolinate Reductase, domain 2"/>
    <property type="match status" value="1"/>
</dbReference>
<dbReference type="SUPFAM" id="SSF51735">
    <property type="entry name" value="NAD(P)-binding Rossmann-fold domains"/>
    <property type="match status" value="1"/>
</dbReference>
<keyword evidence="1" id="KW-0560">Oxidoreductase</keyword>
<name>A0ABN2PZ38_9MICO</name>
<feature type="domain" description="Gfo/Idh/MocA-like oxidoreductase N-terminal" evidence="2">
    <location>
        <begin position="23"/>
        <end position="139"/>
    </location>
</feature>
<dbReference type="EMBL" id="BAAAOF010000006">
    <property type="protein sequence ID" value="GAA1935722.1"/>
    <property type="molecule type" value="Genomic_DNA"/>
</dbReference>
<dbReference type="InterPro" id="IPR050463">
    <property type="entry name" value="Gfo/Idh/MocA_oxidrdct_glycsds"/>
</dbReference>
<proteinExistence type="predicted"/>
<accession>A0ABN2PZ38</accession>
<comment type="caution">
    <text evidence="3">The sequence shown here is derived from an EMBL/GenBank/DDBJ whole genome shotgun (WGS) entry which is preliminary data.</text>
</comment>
<sequence>MALTTRTPADTPEETDLVTERTAAVIAAGSQGRVHARGWSSVAGVRLAAIADPIAGAAAELAGEYDGVAAYDDATAMLQELRPEFVSVCTPPSVRLDVVRAAIAAGARAIHAEKPIATSYGDALAMVAEAQDAGVQLTFNLQRRFEPVHRFARSRIVEGAIGDIVSIEGYCPNLPDWGTHIFDLILFYLGDEAPEWVIGQVDVTVNRFVYGAFAETSSLTQVKWPSNINAVVMTGREPQTPVLNLANNTGLIVQGTSGRIESRGSRCLVQRFGADDELFPTPHSTDASTWERGIDPAIFAATAEAIADLVDALDTGREPVLSARRGLAGAELIFATYESSRSRRRVILPLDLTDNPLLDGLAQGFWAPTGEQRSTY</sequence>
<evidence type="ECO:0000313" key="4">
    <source>
        <dbReference type="Proteomes" id="UP001501343"/>
    </source>
</evidence>
<reference evidence="3 4" key="1">
    <citation type="journal article" date="2019" name="Int. J. Syst. Evol. Microbiol.">
        <title>The Global Catalogue of Microorganisms (GCM) 10K type strain sequencing project: providing services to taxonomists for standard genome sequencing and annotation.</title>
        <authorList>
            <consortium name="The Broad Institute Genomics Platform"/>
            <consortium name="The Broad Institute Genome Sequencing Center for Infectious Disease"/>
            <person name="Wu L."/>
            <person name="Ma J."/>
        </authorList>
    </citation>
    <scope>NUCLEOTIDE SEQUENCE [LARGE SCALE GENOMIC DNA]</scope>
    <source>
        <strain evidence="3 4">JCM 14900</strain>
    </source>
</reference>